<dbReference type="PANTHER" id="PTHR36766">
    <property type="entry name" value="PLANT BROAD-SPECTRUM MILDEW RESISTANCE PROTEIN RPW8"/>
    <property type="match status" value="1"/>
</dbReference>
<organism evidence="1">
    <name type="scientific">Arundo donax</name>
    <name type="common">Giant reed</name>
    <name type="synonym">Donax arundinaceus</name>
    <dbReference type="NCBI Taxonomy" id="35708"/>
    <lineage>
        <taxon>Eukaryota</taxon>
        <taxon>Viridiplantae</taxon>
        <taxon>Streptophyta</taxon>
        <taxon>Embryophyta</taxon>
        <taxon>Tracheophyta</taxon>
        <taxon>Spermatophyta</taxon>
        <taxon>Magnoliopsida</taxon>
        <taxon>Liliopsida</taxon>
        <taxon>Poales</taxon>
        <taxon>Poaceae</taxon>
        <taxon>PACMAD clade</taxon>
        <taxon>Arundinoideae</taxon>
        <taxon>Arundineae</taxon>
        <taxon>Arundo</taxon>
    </lineage>
</organism>
<evidence type="ECO:0000313" key="1">
    <source>
        <dbReference type="EMBL" id="JAD42806.1"/>
    </source>
</evidence>
<sequence length="565" mass="63468">MHDMAQLVSKYECFILQNRTDLQKVPDNVRHLSVLSSVRIDDPILLGLLRYRKLRTLLCHESLREEVMKRWCSELRCLHVFSCVTAHGLPEEISKMKNLRYLEIFRPFEISRPCSLKSLPSGLCCLYSLQFLYAANCDFEGLPRELSNLINLQRFESGMVTYHRSDSKTMIINGYAGESLDQLFHSRSLSSLTSDGFGSSSSGLECTSYFENSLSMNQNVTPMVPAHNNNDSIGNIFLSLEGLVIQHCHNLSSLEQCLQPAYVPAIKKISIQNCKRLLSLPIARFGPMHCLVELNVSNCPNIRSGALLVPSLERLELLKTGNLGDNIESCSVTYLELSNSSLTSIQLKKWNLPALQKLRITDCPSLTSVVGSEPVFIKLFHHGGTSSIRPFSSLTELLIYNCSKLQALDDLLTYEYLPAIASIRVKNCEDLLTLPAERFRSFPSLNELIIHHCPRLNWQKGMVLPGPLQRLSLHNCGDFSAWFPSCLENLTSLENLQLVSCKGIVSVPGHLWNRDLASLKELRIESCPDLVSIGGESAIANIEMVHISNCQNLKEVQQPLSIRIF</sequence>
<proteinExistence type="predicted"/>
<dbReference type="EMBL" id="GBRH01255089">
    <property type="protein sequence ID" value="JAD42806.1"/>
    <property type="molecule type" value="Transcribed_RNA"/>
</dbReference>
<protein>
    <submittedName>
        <fullName evidence="1">Uncharacterized protein</fullName>
    </submittedName>
</protein>
<reference evidence="1" key="1">
    <citation type="submission" date="2014-09" db="EMBL/GenBank/DDBJ databases">
        <authorList>
            <person name="Magalhaes I.L.F."/>
            <person name="Oliveira U."/>
            <person name="Santos F.R."/>
            <person name="Vidigal T.H.D.A."/>
            <person name="Brescovit A.D."/>
            <person name="Santos A.J."/>
        </authorList>
    </citation>
    <scope>NUCLEOTIDE SEQUENCE</scope>
    <source>
        <tissue evidence="1">Shoot tissue taken approximately 20 cm above the soil surface</tissue>
    </source>
</reference>
<accession>A0A0A8ZVF1</accession>
<dbReference type="SUPFAM" id="SSF52058">
    <property type="entry name" value="L domain-like"/>
    <property type="match status" value="2"/>
</dbReference>
<dbReference type="InterPro" id="IPR032675">
    <property type="entry name" value="LRR_dom_sf"/>
</dbReference>
<dbReference type="AlphaFoldDB" id="A0A0A8ZVF1"/>
<dbReference type="PANTHER" id="PTHR36766:SF40">
    <property type="entry name" value="DISEASE RESISTANCE PROTEIN RGA3"/>
    <property type="match status" value="1"/>
</dbReference>
<reference evidence="1" key="2">
    <citation type="journal article" date="2015" name="Data Brief">
        <title>Shoot transcriptome of the giant reed, Arundo donax.</title>
        <authorList>
            <person name="Barrero R.A."/>
            <person name="Guerrero F.D."/>
            <person name="Moolhuijzen P."/>
            <person name="Goolsby J.A."/>
            <person name="Tidwell J."/>
            <person name="Bellgard S.E."/>
            <person name="Bellgard M.I."/>
        </authorList>
    </citation>
    <scope>NUCLEOTIDE SEQUENCE</scope>
    <source>
        <tissue evidence="1">Shoot tissue taken approximately 20 cm above the soil surface</tissue>
    </source>
</reference>
<dbReference type="Gene3D" id="3.80.10.10">
    <property type="entry name" value="Ribonuclease Inhibitor"/>
    <property type="match status" value="3"/>
</dbReference>
<name>A0A0A8ZVF1_ARUDO</name>